<feature type="chain" id="PRO_5021219181" evidence="1">
    <location>
        <begin position="29"/>
        <end position="384"/>
    </location>
</feature>
<proteinExistence type="predicted"/>
<evidence type="ECO:0000313" key="2">
    <source>
        <dbReference type="EMBL" id="TFW32240.1"/>
    </source>
</evidence>
<evidence type="ECO:0000313" key="3">
    <source>
        <dbReference type="Proteomes" id="UP000297258"/>
    </source>
</evidence>
<dbReference type="EMBL" id="SPUM01000063">
    <property type="protein sequence ID" value="TFW32240.1"/>
    <property type="molecule type" value="Genomic_DNA"/>
</dbReference>
<accession>A0A4Y9T3X0</accession>
<dbReference type="Proteomes" id="UP000297258">
    <property type="component" value="Unassembled WGS sequence"/>
</dbReference>
<keyword evidence="3" id="KW-1185">Reference proteome</keyword>
<dbReference type="AlphaFoldDB" id="A0A4Y9T3X0"/>
<keyword evidence="1" id="KW-0732">Signal</keyword>
<dbReference type="OrthoDB" id="8884972at2"/>
<comment type="caution">
    <text evidence="2">The sequence shown here is derived from an EMBL/GenBank/DDBJ whole genome shotgun (WGS) entry which is preliminary data.</text>
</comment>
<protein>
    <submittedName>
        <fullName evidence="2">Uncharacterized protein</fullName>
    </submittedName>
</protein>
<feature type="signal peptide" evidence="1">
    <location>
        <begin position="1"/>
        <end position="28"/>
    </location>
</feature>
<evidence type="ECO:0000256" key="1">
    <source>
        <dbReference type="SAM" id="SignalP"/>
    </source>
</evidence>
<sequence>MTFTNSHRGLRAALAALALAAAAPAALAEIDCWMDAEHPQTADQLAVGDARVAPLRQTLHQINALLHRQSALHELPRTRLRSSWQIGGLWNMPSRGANFLLRDHREPMWRGTCDVIKGADRWEPRATIVVTVNSPNTFFATAVPEFRDEQLEAYRELPATGRLGGHTLYGGHMLVFTPGGRLPWVPVSTAEYLDFMERSLQRQAVEADANRQAARQAAAPEAQEAMMQRVAEGLRKVDPAKAEQMMAEIRAQQAGARAHAEAVEARRRANPAIDNDPTRTMLAKLRAWRAALSPAQLAQQARLGLDGLQPQNGPAENYPLLAKPDPAFPWDRQHPARAQMLMVSVRGGDTFEMPMQRVLQTLDLAGLQALVATPNGGRGEVAVR</sequence>
<reference evidence="2 3" key="1">
    <citation type="submission" date="2019-03" db="EMBL/GenBank/DDBJ databases">
        <title>Draft genome of Massilia hortus sp. nov., a novel bacterial species of the Oxalobacteraceae family.</title>
        <authorList>
            <person name="Peta V."/>
            <person name="Raths R."/>
            <person name="Bucking H."/>
        </authorList>
    </citation>
    <scope>NUCLEOTIDE SEQUENCE [LARGE SCALE GENOMIC DNA]</scope>
    <source>
        <strain evidence="2 3">ONC3</strain>
    </source>
</reference>
<name>A0A4Y9T3X0_9BURK</name>
<organism evidence="2 3">
    <name type="scientific">Massilia horti</name>
    <dbReference type="NCBI Taxonomy" id="2562153"/>
    <lineage>
        <taxon>Bacteria</taxon>
        <taxon>Pseudomonadati</taxon>
        <taxon>Pseudomonadota</taxon>
        <taxon>Betaproteobacteria</taxon>
        <taxon>Burkholderiales</taxon>
        <taxon>Oxalobacteraceae</taxon>
        <taxon>Telluria group</taxon>
        <taxon>Massilia</taxon>
    </lineage>
</organism>
<dbReference type="RefSeq" id="WP_135189718.1">
    <property type="nucleotide sequence ID" value="NZ_SPUM01000063.1"/>
</dbReference>
<gene>
    <name evidence="2" type="ORF">E4O92_10505</name>
</gene>